<keyword evidence="6" id="KW-1185">Reference proteome</keyword>
<gene>
    <name evidence="5" type="primary">ganB_1</name>
    <name evidence="5" type="ORF">NCTC13765_01436</name>
</gene>
<evidence type="ECO:0000256" key="4">
    <source>
        <dbReference type="RuleBase" id="RU361192"/>
    </source>
</evidence>
<protein>
    <recommendedName>
        <fullName evidence="4">Arabinogalactan endo-beta-1,4-galactanase</fullName>
        <ecNumber evidence="4">3.2.1.89</ecNumber>
    </recommendedName>
</protein>
<dbReference type="RefSeq" id="WP_263399420.1">
    <property type="nucleotide sequence ID" value="NZ_UHFR01000005.1"/>
</dbReference>
<comment type="catalytic activity">
    <reaction evidence="4">
        <text>The enzyme specifically hydrolyzes (1-&gt;4)-beta-D-galactosidic linkages in type I arabinogalactans.</text>
        <dbReference type="EC" id="3.2.1.89"/>
    </reaction>
</comment>
<dbReference type="InterPro" id="IPR017853">
    <property type="entry name" value="GH"/>
</dbReference>
<dbReference type="STRING" id="1123307.GCA_000380065_01126"/>
<dbReference type="EC" id="3.2.1.89" evidence="4"/>
<sequence length="94" mass="10778">MKNWKKLSFVLAVILCLIGSNILISAEERTNIRIDKVDNLPSDFIRGTDISTLIAQEQSGVQYKDENGNVRDIFDILQENGVNYIRVRIWNDPL</sequence>
<dbReference type="EMBL" id="UHFR01000005">
    <property type="protein sequence ID" value="SUN76934.1"/>
    <property type="molecule type" value="Genomic_DNA"/>
</dbReference>
<dbReference type="GO" id="GO:0015926">
    <property type="term" value="F:glucosidase activity"/>
    <property type="evidence" value="ECO:0007669"/>
    <property type="project" value="InterPro"/>
</dbReference>
<dbReference type="Proteomes" id="UP000254634">
    <property type="component" value="Unassembled WGS sequence"/>
</dbReference>
<dbReference type="Gene3D" id="3.20.20.80">
    <property type="entry name" value="Glycosidases"/>
    <property type="match status" value="1"/>
</dbReference>
<accession>A0A380L0R1</accession>
<dbReference type="Pfam" id="PF07745">
    <property type="entry name" value="Glyco_hydro_53"/>
    <property type="match status" value="1"/>
</dbReference>
<dbReference type="SUPFAM" id="SSF51445">
    <property type="entry name" value="(Trans)glycosidases"/>
    <property type="match status" value="1"/>
</dbReference>
<evidence type="ECO:0000313" key="5">
    <source>
        <dbReference type="EMBL" id="SUN76934.1"/>
    </source>
</evidence>
<dbReference type="AlphaFoldDB" id="A0A380L0R1"/>
<comment type="similarity">
    <text evidence="1 4">Belongs to the glycosyl hydrolase 53 family.</text>
</comment>
<evidence type="ECO:0000256" key="3">
    <source>
        <dbReference type="ARBA" id="ARBA00023295"/>
    </source>
</evidence>
<proteinExistence type="inferred from homology"/>
<evidence type="ECO:0000256" key="2">
    <source>
        <dbReference type="ARBA" id="ARBA00022801"/>
    </source>
</evidence>
<dbReference type="PANTHER" id="PTHR34983">
    <property type="entry name" value="ARABINOGALACTAN ENDO-BETA-1,4-GALACTANASE A"/>
    <property type="match status" value="1"/>
</dbReference>
<evidence type="ECO:0000313" key="6">
    <source>
        <dbReference type="Proteomes" id="UP000254634"/>
    </source>
</evidence>
<dbReference type="GO" id="GO:0045490">
    <property type="term" value="P:pectin catabolic process"/>
    <property type="evidence" value="ECO:0007669"/>
    <property type="project" value="TreeGrafter"/>
</dbReference>
<evidence type="ECO:0000256" key="1">
    <source>
        <dbReference type="ARBA" id="ARBA00010687"/>
    </source>
</evidence>
<dbReference type="PANTHER" id="PTHR34983:SF2">
    <property type="entry name" value="ENDO-BETA-1,4-GALACTANASE"/>
    <property type="match status" value="1"/>
</dbReference>
<name>A0A380L0R1_9STRE</name>
<keyword evidence="2 4" id="KW-0378">Hydrolase</keyword>
<keyword evidence="3 4" id="KW-0326">Glycosidase</keyword>
<dbReference type="InterPro" id="IPR011683">
    <property type="entry name" value="Glyco_hydro_53"/>
</dbReference>
<dbReference type="GO" id="GO:0031218">
    <property type="term" value="F:arabinogalactan endo-1,4-beta-galactosidase activity"/>
    <property type="evidence" value="ECO:0007669"/>
    <property type="project" value="UniProtKB-EC"/>
</dbReference>
<reference evidence="5" key="1">
    <citation type="submission" date="2018-06" db="EMBL/GenBank/DDBJ databases">
        <authorList>
            <consortium name="Pathogen Informatics"/>
            <person name="Doyle S."/>
        </authorList>
    </citation>
    <scope>NUCLEOTIDE SEQUENCE [LARGE SCALE GENOMIC DNA]</scope>
    <source>
        <strain evidence="5">NCTC13765</strain>
    </source>
</reference>
<organism evidence="5 6">
    <name type="scientific">Streptococcus massiliensis</name>
    <dbReference type="NCBI Taxonomy" id="313439"/>
    <lineage>
        <taxon>Bacteria</taxon>
        <taxon>Bacillati</taxon>
        <taxon>Bacillota</taxon>
        <taxon>Bacilli</taxon>
        <taxon>Lactobacillales</taxon>
        <taxon>Streptococcaceae</taxon>
        <taxon>Streptococcus</taxon>
    </lineage>
</organism>